<organism evidence="2 3">
    <name type="scientific">Nocardia flavorosea</name>
    <dbReference type="NCBI Taxonomy" id="53429"/>
    <lineage>
        <taxon>Bacteria</taxon>
        <taxon>Bacillati</taxon>
        <taxon>Actinomycetota</taxon>
        <taxon>Actinomycetes</taxon>
        <taxon>Mycobacteriales</taxon>
        <taxon>Nocardiaceae</taxon>
        <taxon>Nocardia</taxon>
    </lineage>
</organism>
<dbReference type="RefSeq" id="WP_157117005.1">
    <property type="nucleotide sequence ID" value="NZ_JAAXOT010000009.1"/>
</dbReference>
<evidence type="ECO:0000313" key="2">
    <source>
        <dbReference type="EMBL" id="NKY58205.1"/>
    </source>
</evidence>
<evidence type="ECO:0000313" key="3">
    <source>
        <dbReference type="Proteomes" id="UP000570678"/>
    </source>
</evidence>
<feature type="transmembrane region" description="Helical" evidence="1">
    <location>
        <begin position="12"/>
        <end position="35"/>
    </location>
</feature>
<keyword evidence="3" id="KW-1185">Reference proteome</keyword>
<dbReference type="Proteomes" id="UP000570678">
    <property type="component" value="Unassembled WGS sequence"/>
</dbReference>
<evidence type="ECO:0008006" key="4">
    <source>
        <dbReference type="Google" id="ProtNLM"/>
    </source>
</evidence>
<proteinExistence type="predicted"/>
<evidence type="ECO:0000256" key="1">
    <source>
        <dbReference type="SAM" id="Phobius"/>
    </source>
</evidence>
<keyword evidence="1" id="KW-1133">Transmembrane helix</keyword>
<dbReference type="EMBL" id="JAAXOT010000009">
    <property type="protein sequence ID" value="NKY58205.1"/>
    <property type="molecule type" value="Genomic_DNA"/>
</dbReference>
<protein>
    <recommendedName>
        <fullName evidence="4">DUF3592 domain-containing protein</fullName>
    </recommendedName>
</protein>
<gene>
    <name evidence="2" type="ORF">HGA15_19065</name>
</gene>
<comment type="caution">
    <text evidence="2">The sequence shown here is derived from an EMBL/GenBank/DDBJ whole genome shotgun (WGS) entry which is preliminary data.</text>
</comment>
<keyword evidence="1" id="KW-0472">Membrane</keyword>
<accession>A0A846YHC1</accession>
<reference evidence="2 3" key="1">
    <citation type="submission" date="2020-04" db="EMBL/GenBank/DDBJ databases">
        <title>MicrobeNet Type strains.</title>
        <authorList>
            <person name="Nicholson A.C."/>
        </authorList>
    </citation>
    <scope>NUCLEOTIDE SEQUENCE [LARGE SCALE GENOMIC DNA]</scope>
    <source>
        <strain evidence="2 3">JCM 3332</strain>
    </source>
</reference>
<keyword evidence="1" id="KW-0812">Transmembrane</keyword>
<name>A0A846YHC1_9NOCA</name>
<dbReference type="AlphaFoldDB" id="A0A846YHC1"/>
<feature type="transmembrane region" description="Helical" evidence="1">
    <location>
        <begin position="141"/>
        <end position="171"/>
    </location>
</feature>
<sequence>MNKRKPVRGDGDPGTLVVMWVVCLPLAWFFGHLIIDIPVRNAEVVMAGLDWAGEQGTLTVTRSERVYEGGGRGGGHRTTHCFGDFAPAHGSERLLDIRVHVDGDCEAGRELPARLVRADPENWIDGNDRDHAYAGAGWGSALFVGLFMGIFLLLVGGIPIVCVVMFPLMLLQRLWTGRGRTP</sequence>